<organism evidence="1">
    <name type="scientific">Homalodisca liturata</name>
    <dbReference type="NCBI Taxonomy" id="320908"/>
    <lineage>
        <taxon>Eukaryota</taxon>
        <taxon>Metazoa</taxon>
        <taxon>Ecdysozoa</taxon>
        <taxon>Arthropoda</taxon>
        <taxon>Hexapoda</taxon>
        <taxon>Insecta</taxon>
        <taxon>Pterygota</taxon>
        <taxon>Neoptera</taxon>
        <taxon>Paraneoptera</taxon>
        <taxon>Hemiptera</taxon>
        <taxon>Auchenorrhyncha</taxon>
        <taxon>Membracoidea</taxon>
        <taxon>Cicadellidae</taxon>
        <taxon>Cicadellinae</taxon>
        <taxon>Proconiini</taxon>
        <taxon>Homalodisca</taxon>
    </lineage>
</organism>
<dbReference type="AlphaFoldDB" id="A0A1B6HDY9"/>
<accession>A0A1B6HDY9</accession>
<dbReference type="EMBL" id="GECU01034759">
    <property type="protein sequence ID" value="JAS72947.1"/>
    <property type="molecule type" value="Transcribed_RNA"/>
</dbReference>
<name>A0A1B6HDY9_9HEMI</name>
<evidence type="ECO:0000313" key="1">
    <source>
        <dbReference type="EMBL" id="JAS72947.1"/>
    </source>
</evidence>
<gene>
    <name evidence="1" type="ORF">g.31653</name>
</gene>
<proteinExistence type="predicted"/>
<protein>
    <submittedName>
        <fullName evidence="1">Uncharacterized protein</fullName>
    </submittedName>
</protein>
<sequence length="563" mass="64767">METSRSLHKLFKLSFPKLLQQTNLSIQTSNDSQSCFSQLSKLHSFTFPYEFSTRNKKHCNCKCNQMLSSNSISSYTQRILFPSVNPDILYMRNVNRPPLLLKKVLLKVNNMKSHNFSTTTNNRFWNKLIPFESQAHMPSKLFAHKAEMEQPTTEGVGWAGQPIVKRVHSILPEVYGDVSDIFQPVKELENPKEGCKSRQVSTLTETSKDNPTQFECLEELSADCTKNEVAENVYEKSQKNMAHTMNPVVPEDVKSHVRSHDTISFINDSVKEKLTDKVLSKKMTNEESVHVISKHGENESKQKNMFIRGKKEGITIRSGSGFSKTGVVLKTSKKKMRKKTKVCSSRTGSALTVNKKRGAKKKREAKVFRVNKKNKYPTQLVLNQRTYTQPFQKNVLFVENRQLKTDTSCRYPVRQRTEICGEAATDVTKKLNEWKPEMCLVKKTVKTRRRTLVCASKIARDKKKRNLPKCVKPEKKVPPKVLICLPKLEDELAAQGEKCQKQEEVKIRKRTQVCKPVIIFGKEKTEIKVEKVIREKKVRKIRSRHTTICLPTDKSKKKKMSMN</sequence>
<reference evidence="1" key="1">
    <citation type="submission" date="2015-11" db="EMBL/GenBank/DDBJ databases">
        <title>De novo transcriptome assembly of four potential Pierce s Disease insect vectors from Arizona vineyards.</title>
        <authorList>
            <person name="Tassone E.E."/>
        </authorList>
    </citation>
    <scope>NUCLEOTIDE SEQUENCE</scope>
</reference>